<keyword evidence="2" id="KW-1185">Reference proteome</keyword>
<protein>
    <recommendedName>
        <fullName evidence="3">O-antigen ligase domain-containing protein</fullName>
    </recommendedName>
</protein>
<dbReference type="RefSeq" id="WP_129342320.1">
    <property type="nucleotide sequence ID" value="NZ_JACIDD010000002.1"/>
</dbReference>
<evidence type="ECO:0000313" key="1">
    <source>
        <dbReference type="EMBL" id="RXZ32107.1"/>
    </source>
</evidence>
<comment type="caution">
    <text evidence="1">The sequence shown here is derived from an EMBL/GenBank/DDBJ whole genome shotgun (WGS) entry which is preliminary data.</text>
</comment>
<organism evidence="1 2">
    <name type="scientific">Sphingomonas desiccabilis</name>
    <dbReference type="NCBI Taxonomy" id="429134"/>
    <lineage>
        <taxon>Bacteria</taxon>
        <taxon>Pseudomonadati</taxon>
        <taxon>Pseudomonadota</taxon>
        <taxon>Alphaproteobacteria</taxon>
        <taxon>Sphingomonadales</taxon>
        <taxon>Sphingomonadaceae</taxon>
        <taxon>Sphingomonas</taxon>
    </lineage>
</organism>
<sequence>MRRLHPDDPRERLPLRLLATASVLGLYLRVGEVGSYAVTLGGVAAAAVLLASLREVRLPLAPLAIDAALLLWPLLLFLGASLAEATLLPAPDAFLQSYALWAASVVLIGLAFLSTRPLQLPGSFALASMVLLVAGAQWLVAGLAGSLAGFELVAPLLGIDLVHGYLRMEPGWGVRAIGLYYEPSMCGRVLGTLAFIDFLQHRRAMRAAGVLLAALLLTKSLGLLVLAAAIGTILLGRSRRGALALASLAVLVAGVQGAAIEQRLRNDAAVQAEASTYRRTVAPLAPVAETLAAYPAGVAIGAAELVAAASGYAERTGEAKITNGIYEFLLYFGVLGAAALAAALLGVAALTLAGRREAAAALLYLLLSTAISGSFLSVESSLLTYYFVAACRAADRPCRPAAETNAAMRAAPARRPAWGPPAGAPL</sequence>
<gene>
    <name evidence="1" type="ORF">EO081_13105</name>
</gene>
<dbReference type="Proteomes" id="UP000292347">
    <property type="component" value="Unassembled WGS sequence"/>
</dbReference>
<evidence type="ECO:0000313" key="2">
    <source>
        <dbReference type="Proteomes" id="UP000292347"/>
    </source>
</evidence>
<evidence type="ECO:0008006" key="3">
    <source>
        <dbReference type="Google" id="ProtNLM"/>
    </source>
</evidence>
<proteinExistence type="predicted"/>
<dbReference type="EMBL" id="SDPT01000002">
    <property type="protein sequence ID" value="RXZ32107.1"/>
    <property type="molecule type" value="Genomic_DNA"/>
</dbReference>
<dbReference type="AlphaFoldDB" id="A0A4Q2IUA8"/>
<reference evidence="1 2" key="1">
    <citation type="submission" date="2019-01" db="EMBL/GenBank/DDBJ databases">
        <title>Sphingomonas mucosissima sp. nov. and Sphingomonas desiccabilis sp. nov., from biological soil crusts in the Colorado Plateau, USA.</title>
        <authorList>
            <person name="Zhu D."/>
        </authorList>
    </citation>
    <scope>NUCLEOTIDE SEQUENCE [LARGE SCALE GENOMIC DNA]</scope>
    <source>
        <strain evidence="1 2">CP1D</strain>
    </source>
</reference>
<dbReference type="OrthoDB" id="6565253at2"/>
<accession>A0A4Q2IUA8</accession>
<name>A0A4Q2IUA8_9SPHN</name>